<feature type="signal peptide" evidence="1">
    <location>
        <begin position="1"/>
        <end position="22"/>
    </location>
</feature>
<sequence>MERKIFRSLPLLLSAIIFSCRAEESLEALYRKAVQNWKSQRSWEPWNEYTKELLQKWQNEKENRHRLEIVGGFEEGILAIEKATVARGEGQNISRDITLSQLYCAYGKVLLELNADECHGLALDPHTLLIGVEKLSRDSIPSTFLCRENAENALRNAATLDANNSLAEELLESILGMESVHKRKPKEFVAELFDSFADTFDQKLVEGLGYIVPQLVGEAAERLRSSYTAVLDAGCGTGLAGRYLKPLVKDVMIGVDASKKMLDIAMECTTRKGCGMDVSVSYDKDIKEEPLYDDLLVLDLEEITLQNTLMKGSMKSNGFDLIVAADVLVYFGSLFKLLQTFAKISTSGAGLIFTCELATDEETSLGFRLLSSGRFSHTKSHALEAALNAGYELFSYQEIVPRMEKGEEVRGHLFTFVLKKKGETSVQNEL</sequence>
<keyword evidence="1" id="KW-0732">Signal</keyword>
<evidence type="ECO:0000313" key="2">
    <source>
        <dbReference type="EMBL" id="CAD8900129.1"/>
    </source>
</evidence>
<gene>
    <name evidence="2" type="ORF">CHYS00102_LOCUS27346</name>
    <name evidence="3" type="ORF">CHYS00102_LOCUS27347</name>
    <name evidence="4" type="ORF">CHYS00102_LOCUS27348</name>
    <name evidence="5" type="ORF">CHYS00102_LOCUS27349</name>
</gene>
<name>A0A6U5LB49_9STRA</name>
<dbReference type="PROSITE" id="PS51257">
    <property type="entry name" value="PROKAR_LIPOPROTEIN"/>
    <property type="match status" value="1"/>
</dbReference>
<dbReference type="EMBL" id="HBFR01037523">
    <property type="protein sequence ID" value="CAD8900130.1"/>
    <property type="molecule type" value="Transcribed_RNA"/>
</dbReference>
<evidence type="ECO:0000313" key="5">
    <source>
        <dbReference type="EMBL" id="CAD8900132.1"/>
    </source>
</evidence>
<dbReference type="EMBL" id="HBFR01037525">
    <property type="protein sequence ID" value="CAD8900132.1"/>
    <property type="molecule type" value="Transcribed_RNA"/>
</dbReference>
<evidence type="ECO:0008006" key="6">
    <source>
        <dbReference type="Google" id="ProtNLM"/>
    </source>
</evidence>
<evidence type="ECO:0000313" key="3">
    <source>
        <dbReference type="EMBL" id="CAD8900130.1"/>
    </source>
</evidence>
<dbReference type="SUPFAM" id="SSF53335">
    <property type="entry name" value="S-adenosyl-L-methionine-dependent methyltransferases"/>
    <property type="match status" value="1"/>
</dbReference>
<evidence type="ECO:0000256" key="1">
    <source>
        <dbReference type="SAM" id="SignalP"/>
    </source>
</evidence>
<evidence type="ECO:0000313" key="4">
    <source>
        <dbReference type="EMBL" id="CAD8900131.1"/>
    </source>
</evidence>
<protein>
    <recommendedName>
        <fullName evidence="6">Methyltransferase domain-containing protein</fullName>
    </recommendedName>
</protein>
<dbReference type="AlphaFoldDB" id="A0A6U5LB49"/>
<dbReference type="Gene3D" id="3.40.50.150">
    <property type="entry name" value="Vaccinia Virus protein VP39"/>
    <property type="match status" value="1"/>
</dbReference>
<dbReference type="Pfam" id="PF13489">
    <property type="entry name" value="Methyltransf_23"/>
    <property type="match status" value="1"/>
</dbReference>
<proteinExistence type="predicted"/>
<accession>A0A6U5LB49</accession>
<dbReference type="EMBL" id="HBFR01037524">
    <property type="protein sequence ID" value="CAD8900131.1"/>
    <property type="molecule type" value="Transcribed_RNA"/>
</dbReference>
<organism evidence="3">
    <name type="scientific">Corethron hystrix</name>
    <dbReference type="NCBI Taxonomy" id="216773"/>
    <lineage>
        <taxon>Eukaryota</taxon>
        <taxon>Sar</taxon>
        <taxon>Stramenopiles</taxon>
        <taxon>Ochrophyta</taxon>
        <taxon>Bacillariophyta</taxon>
        <taxon>Coscinodiscophyceae</taxon>
        <taxon>Corethrophycidae</taxon>
        <taxon>Corethrales</taxon>
        <taxon>Corethraceae</taxon>
        <taxon>Corethron</taxon>
    </lineage>
</organism>
<dbReference type="CDD" id="cd02440">
    <property type="entry name" value="AdoMet_MTases"/>
    <property type="match status" value="1"/>
</dbReference>
<dbReference type="EMBL" id="HBFR01037521">
    <property type="protein sequence ID" value="CAD8900129.1"/>
    <property type="molecule type" value="Transcribed_RNA"/>
</dbReference>
<reference evidence="3" key="1">
    <citation type="submission" date="2021-01" db="EMBL/GenBank/DDBJ databases">
        <authorList>
            <person name="Corre E."/>
            <person name="Pelletier E."/>
            <person name="Niang G."/>
            <person name="Scheremetjew M."/>
            <person name="Finn R."/>
            <person name="Kale V."/>
            <person name="Holt S."/>
            <person name="Cochrane G."/>
            <person name="Meng A."/>
            <person name="Brown T."/>
            <person name="Cohen L."/>
        </authorList>
    </citation>
    <scope>NUCLEOTIDE SEQUENCE</scope>
    <source>
        <strain evidence="3">308</strain>
    </source>
</reference>
<dbReference type="InterPro" id="IPR029063">
    <property type="entry name" value="SAM-dependent_MTases_sf"/>
</dbReference>
<feature type="chain" id="PRO_5036192238" description="Methyltransferase domain-containing protein" evidence="1">
    <location>
        <begin position="23"/>
        <end position="430"/>
    </location>
</feature>